<dbReference type="EMBL" id="MWIH01000005">
    <property type="protein sequence ID" value="OQO91942.1"/>
    <property type="molecule type" value="Genomic_DNA"/>
</dbReference>
<proteinExistence type="predicted"/>
<evidence type="ECO:0000313" key="3">
    <source>
        <dbReference type="Proteomes" id="UP000192591"/>
    </source>
</evidence>
<dbReference type="PANTHER" id="PTHR35908:SF1">
    <property type="entry name" value="CONSERVED PROTEIN"/>
    <property type="match status" value="1"/>
</dbReference>
<gene>
    <name evidence="2" type="ORF">B1813_06565</name>
</gene>
<dbReference type="InterPro" id="IPR041581">
    <property type="entry name" value="Glyoxalase_6"/>
</dbReference>
<dbReference type="SUPFAM" id="SSF54593">
    <property type="entry name" value="Glyoxalase/Bleomycin resistance protein/Dihydroxybiphenyl dioxygenase"/>
    <property type="match status" value="1"/>
</dbReference>
<feature type="domain" description="Glyoxalase-like" evidence="1">
    <location>
        <begin position="6"/>
        <end position="141"/>
    </location>
</feature>
<dbReference type="RefSeq" id="WP_081191081.1">
    <property type="nucleotide sequence ID" value="NZ_MWIH01000005.1"/>
</dbReference>
<dbReference type="STRING" id="1962155.B1813_06565"/>
<comment type="caution">
    <text evidence="2">The sequence shown here is derived from an EMBL/GenBank/DDBJ whole genome shotgun (WGS) entry which is preliminary data.</text>
</comment>
<sequence>MALSVQVTFDAADPRSLAEFWALALGYEVQSPPEGFASWDAFCEHIGLPRELWDSRSAVIDPSGQGPRLFFQRVPEPKSAKNRVHLDVNASRHTGGEHGWRLVLEKADALVAAGATVVREVDEPLGRCLVMRDPEGNEFCVSNRCRPRHRPAVRLSW</sequence>
<dbReference type="PANTHER" id="PTHR35908">
    <property type="entry name" value="HYPOTHETICAL FUSION PROTEIN"/>
    <property type="match status" value="1"/>
</dbReference>
<reference evidence="2 3" key="1">
    <citation type="submission" date="2017-02" db="EMBL/GenBank/DDBJ databases">
        <title>Draft genome of Saccharomonospora sp. 154.</title>
        <authorList>
            <person name="Alonso-Carmona G.S."/>
            <person name="De La Haba R."/>
            <person name="Vera-Gargallo B."/>
            <person name="Sandoval-Trujillo A.H."/>
            <person name="Ramirez-Duran N."/>
            <person name="Ventosa A."/>
        </authorList>
    </citation>
    <scope>NUCLEOTIDE SEQUENCE [LARGE SCALE GENOMIC DNA]</scope>
    <source>
        <strain evidence="2 3">LRS4.154</strain>
    </source>
</reference>
<accession>A0A1V9A468</accession>
<name>A0A1V9A468_SACPI</name>
<dbReference type="InterPro" id="IPR029068">
    <property type="entry name" value="Glyas_Bleomycin-R_OHBP_Dase"/>
</dbReference>
<evidence type="ECO:0000313" key="2">
    <source>
        <dbReference type="EMBL" id="OQO91942.1"/>
    </source>
</evidence>
<keyword evidence="3" id="KW-1185">Reference proteome</keyword>
<protein>
    <submittedName>
        <fullName evidence="2">Glyoxalase</fullName>
    </submittedName>
</protein>
<dbReference type="Gene3D" id="3.10.180.10">
    <property type="entry name" value="2,3-Dihydroxybiphenyl 1,2-Dioxygenase, domain 1"/>
    <property type="match status" value="1"/>
</dbReference>
<dbReference type="CDD" id="cd06587">
    <property type="entry name" value="VOC"/>
    <property type="match status" value="1"/>
</dbReference>
<dbReference type="Proteomes" id="UP000192591">
    <property type="component" value="Unassembled WGS sequence"/>
</dbReference>
<dbReference type="AlphaFoldDB" id="A0A1V9A468"/>
<dbReference type="Pfam" id="PF18029">
    <property type="entry name" value="Glyoxalase_6"/>
    <property type="match status" value="1"/>
</dbReference>
<organism evidence="2 3">
    <name type="scientific">Saccharomonospora piscinae</name>
    <dbReference type="NCBI Taxonomy" id="687388"/>
    <lineage>
        <taxon>Bacteria</taxon>
        <taxon>Bacillati</taxon>
        <taxon>Actinomycetota</taxon>
        <taxon>Actinomycetes</taxon>
        <taxon>Pseudonocardiales</taxon>
        <taxon>Pseudonocardiaceae</taxon>
        <taxon>Saccharomonospora</taxon>
    </lineage>
</organism>
<evidence type="ECO:0000259" key="1">
    <source>
        <dbReference type="Pfam" id="PF18029"/>
    </source>
</evidence>